<accession>C1DYN5</accession>
<dbReference type="EMBL" id="CP001323">
    <property type="protein sequence ID" value="ACO60973.1"/>
    <property type="molecule type" value="Genomic_DNA"/>
</dbReference>
<dbReference type="Pfam" id="PF10294">
    <property type="entry name" value="Methyltransf_16"/>
    <property type="match status" value="1"/>
</dbReference>
<keyword evidence="2" id="KW-1185">Reference proteome</keyword>
<proteinExistence type="predicted"/>
<dbReference type="PANTHER" id="PTHR14614">
    <property type="entry name" value="HEPATOCELLULAR CARCINOMA-ASSOCIATED ANTIGEN"/>
    <property type="match status" value="1"/>
</dbReference>
<dbReference type="GeneID" id="8241393"/>
<dbReference type="SUPFAM" id="SSF53335">
    <property type="entry name" value="S-adenosyl-L-methionine-dependent methyltransferases"/>
    <property type="match status" value="1"/>
</dbReference>
<evidence type="ECO:0000313" key="2">
    <source>
        <dbReference type="Proteomes" id="UP000002009"/>
    </source>
</evidence>
<gene>
    <name evidence="1" type="ORF">MICPUN_113403</name>
</gene>
<dbReference type="Gene3D" id="3.40.50.150">
    <property type="entry name" value="Vaccinia Virus protein VP39"/>
    <property type="match status" value="1"/>
</dbReference>
<dbReference type="KEGG" id="mis:MICPUN_113403"/>
<reference evidence="1 2" key="1">
    <citation type="journal article" date="2009" name="Science">
        <title>Green evolution and dynamic adaptations revealed by genomes of the marine picoeukaryotes Micromonas.</title>
        <authorList>
            <person name="Worden A.Z."/>
            <person name="Lee J.H."/>
            <person name="Mock T."/>
            <person name="Rouze P."/>
            <person name="Simmons M.P."/>
            <person name="Aerts A.L."/>
            <person name="Allen A.E."/>
            <person name="Cuvelier M.L."/>
            <person name="Derelle E."/>
            <person name="Everett M.V."/>
            <person name="Foulon E."/>
            <person name="Grimwood J."/>
            <person name="Gundlach H."/>
            <person name="Henrissat B."/>
            <person name="Napoli C."/>
            <person name="McDonald S.M."/>
            <person name="Parker M.S."/>
            <person name="Rombauts S."/>
            <person name="Salamov A."/>
            <person name="Von Dassow P."/>
            <person name="Badger J.H."/>
            <person name="Coutinho P.M."/>
            <person name="Demir E."/>
            <person name="Dubchak I."/>
            <person name="Gentemann C."/>
            <person name="Eikrem W."/>
            <person name="Gready J.E."/>
            <person name="John U."/>
            <person name="Lanier W."/>
            <person name="Lindquist E.A."/>
            <person name="Lucas S."/>
            <person name="Mayer K.F."/>
            <person name="Moreau H."/>
            <person name="Not F."/>
            <person name="Otillar R."/>
            <person name="Panaud O."/>
            <person name="Pangilinan J."/>
            <person name="Paulsen I."/>
            <person name="Piegu B."/>
            <person name="Poliakov A."/>
            <person name="Robbens S."/>
            <person name="Schmutz J."/>
            <person name="Toulza E."/>
            <person name="Wyss T."/>
            <person name="Zelensky A."/>
            <person name="Zhou K."/>
            <person name="Armbrust E.V."/>
            <person name="Bhattacharya D."/>
            <person name="Goodenough U.W."/>
            <person name="Van de Peer Y."/>
            <person name="Grigoriev I.V."/>
        </authorList>
    </citation>
    <scope>NUCLEOTIDE SEQUENCE [LARGE SCALE GENOMIC DNA]</scope>
    <source>
        <strain evidence="2">RCC299 / NOUM17</strain>
    </source>
</reference>
<dbReference type="InParanoid" id="C1DYN5"/>
<dbReference type="InterPro" id="IPR029063">
    <property type="entry name" value="SAM-dependent_MTases_sf"/>
</dbReference>
<dbReference type="Proteomes" id="UP000002009">
    <property type="component" value="Chromosome 2"/>
</dbReference>
<dbReference type="RefSeq" id="XP_002499715.1">
    <property type="nucleotide sequence ID" value="XM_002499669.1"/>
</dbReference>
<dbReference type="CDD" id="cd02440">
    <property type="entry name" value="AdoMet_MTases"/>
    <property type="match status" value="1"/>
</dbReference>
<dbReference type="OMA" id="ACYLAWR"/>
<sequence length="295" mass="31362">MAATAPAPEYIPSRRSLELCPRSYDVVERAELDTLCVQLEGMPTVSIAQNPCIGIPGAMYDCALALASFVVDEIIVTKREGDPAAARAMRILELGTGSGACALLVAAACSSRGVPARLLLTDRNPKSVDLARCNADVLQLSSGNVEIDVARFAFGEDVGTYLPTDFATPDVVVVSDVLYSPESAVPLARTLRQLLRHDDDGESVLASPADRRQPACYLAWRPRSCNPDKVTAVKAFIVECGALGLSVHDASRSNGRAASTARVWDEAAGGEGWSQTYDPANAAREGLRILKIEST</sequence>
<dbReference type="InterPro" id="IPR019410">
    <property type="entry name" value="Methyltransf_16"/>
</dbReference>
<protein>
    <submittedName>
        <fullName evidence="1">Uncharacterized protein</fullName>
    </submittedName>
</protein>
<organism evidence="1 2">
    <name type="scientific">Micromonas commoda (strain RCC299 / NOUM17 / CCMP2709)</name>
    <name type="common">Picoplanktonic green alga</name>
    <dbReference type="NCBI Taxonomy" id="296587"/>
    <lineage>
        <taxon>Eukaryota</taxon>
        <taxon>Viridiplantae</taxon>
        <taxon>Chlorophyta</taxon>
        <taxon>Mamiellophyceae</taxon>
        <taxon>Mamiellales</taxon>
        <taxon>Mamiellaceae</taxon>
        <taxon>Micromonas</taxon>
    </lineage>
</organism>
<dbReference type="AlphaFoldDB" id="C1DYN5"/>
<evidence type="ECO:0000313" key="1">
    <source>
        <dbReference type="EMBL" id="ACO60973.1"/>
    </source>
</evidence>
<dbReference type="OrthoDB" id="441763at2759"/>
<name>C1DYN5_MICCC</name>